<sequence>MFKQNLCFNTPRDDTKIWRYMDFTKFVSMLELESLFFVRSDKFRDPFEGVFPKITDEILAQKYMGIRHPTKGYDVAEMHKRIFAKSRKFMTINCWHINEGESAAMWDLYLSSFEGVAIQSTVSSLKRSLENTEESICIGSVNYLDYQTDVIPIDNIYWPYICKRKSFAHEKELRAVHDTGFLNKFGTIDQEESPVKIGLPIKCDIHSLIENIYVSPNSPRWFEELVRSVCKKYGLDKEVFKSNLYEITY</sequence>
<dbReference type="KEGG" id="bti:BTG_15150"/>
<evidence type="ECO:0008006" key="3">
    <source>
        <dbReference type="Google" id="ProtNLM"/>
    </source>
</evidence>
<evidence type="ECO:0000313" key="2">
    <source>
        <dbReference type="Proteomes" id="UP000005259"/>
    </source>
</evidence>
<dbReference type="RefSeq" id="WP_000476218.1">
    <property type="nucleotide sequence ID" value="NC_018500.1"/>
</dbReference>
<accession>A0A9W3NXY8</accession>
<evidence type="ECO:0000313" key="1">
    <source>
        <dbReference type="EMBL" id="AFQ16480.1"/>
    </source>
</evidence>
<name>A0A9W3NXY8_BACTU</name>
<dbReference type="EMBL" id="CP003752">
    <property type="protein sequence ID" value="AFQ16480.1"/>
    <property type="molecule type" value="Genomic_DNA"/>
</dbReference>
<organism evidence="1 2">
    <name type="scientific">Bacillus thuringiensis HD-771</name>
    <dbReference type="NCBI Taxonomy" id="1218175"/>
    <lineage>
        <taxon>Bacteria</taxon>
        <taxon>Bacillati</taxon>
        <taxon>Bacillota</taxon>
        <taxon>Bacilli</taxon>
        <taxon>Bacillales</taxon>
        <taxon>Bacillaceae</taxon>
        <taxon>Bacillus</taxon>
        <taxon>Bacillus cereus group</taxon>
    </lineage>
</organism>
<dbReference type="AlphaFoldDB" id="A0A9W3NXY8"/>
<reference evidence="1 2" key="1">
    <citation type="submission" date="2012-08" db="EMBL/GenBank/DDBJ databases">
        <authorList>
            <person name="Doggett N."/>
            <person name="Teshima H."/>
            <person name="Bruce D."/>
            <person name="Detter J.C."/>
            <person name="Johnson S.L."/>
            <person name="Han C."/>
        </authorList>
    </citation>
    <scope>NUCLEOTIDE SEQUENCE [LARGE SCALE GENOMIC DNA]</scope>
    <source>
        <strain evidence="1 2">HD-771</strain>
    </source>
</reference>
<protein>
    <recommendedName>
        <fullName evidence="3">DUF2971 domain-containing protein</fullName>
    </recommendedName>
</protein>
<dbReference type="Proteomes" id="UP000005259">
    <property type="component" value="Chromosome"/>
</dbReference>
<proteinExistence type="predicted"/>
<gene>
    <name evidence="1" type="ORF">BTG_15150</name>
</gene>